<reference evidence="11 12" key="1">
    <citation type="submission" date="2024-05" db="EMBL/GenBank/DDBJ databases">
        <authorList>
            <person name="Wallberg A."/>
        </authorList>
    </citation>
    <scope>NUCLEOTIDE SEQUENCE [LARGE SCALE GENOMIC DNA]</scope>
</reference>
<dbReference type="AlphaFoldDB" id="A0AAV2QNL0"/>
<keyword evidence="7" id="KW-0325">Glycoprotein</keyword>
<keyword evidence="3 8" id="KW-0812">Transmembrane</keyword>
<evidence type="ECO:0000256" key="1">
    <source>
        <dbReference type="ARBA" id="ARBA00004141"/>
    </source>
</evidence>
<dbReference type="InterPro" id="IPR057244">
    <property type="entry name" value="GAIN_B"/>
</dbReference>
<feature type="domain" description="GAIN-B" evidence="9">
    <location>
        <begin position="1"/>
        <end position="142"/>
    </location>
</feature>
<protein>
    <submittedName>
        <fullName evidence="11">Uncharacterized protein</fullName>
    </submittedName>
</protein>
<dbReference type="InterPro" id="IPR017981">
    <property type="entry name" value="GPCR_2-like_7TM"/>
</dbReference>
<comment type="caution">
    <text evidence="11">The sequence shown here is derived from an EMBL/GenBank/DDBJ whole genome shotgun (WGS) entry which is preliminary data.</text>
</comment>
<keyword evidence="6" id="KW-1015">Disulfide bond</keyword>
<dbReference type="Pfam" id="PF00002">
    <property type="entry name" value="7tm_2"/>
    <property type="match status" value="1"/>
</dbReference>
<dbReference type="FunFam" id="1.20.1070.10:FF:000058">
    <property type="entry name" value="Adhesion G protein-coupled receptor F5"/>
    <property type="match status" value="1"/>
</dbReference>
<accession>A0AAV2QNL0</accession>
<evidence type="ECO:0000256" key="5">
    <source>
        <dbReference type="ARBA" id="ARBA00023136"/>
    </source>
</evidence>
<dbReference type="PANTHER" id="PTHR12011:SF347">
    <property type="entry name" value="FI21270P1-RELATED"/>
    <property type="match status" value="1"/>
</dbReference>
<feature type="transmembrane region" description="Helical" evidence="8">
    <location>
        <begin position="217"/>
        <end position="235"/>
    </location>
</feature>
<dbReference type="InterPro" id="IPR000203">
    <property type="entry name" value="GPS"/>
</dbReference>
<dbReference type="InterPro" id="IPR046338">
    <property type="entry name" value="GAIN_dom_sf"/>
</dbReference>
<dbReference type="Gene3D" id="2.60.220.50">
    <property type="match status" value="1"/>
</dbReference>
<name>A0AAV2QNL0_MEGNR</name>
<comment type="similarity">
    <text evidence="2">Belongs to the G-protein coupled receptor 2 family. Adhesion G-protein coupled receptor (ADGR) subfamily.</text>
</comment>
<dbReference type="SMART" id="SM00303">
    <property type="entry name" value="GPS"/>
    <property type="match status" value="1"/>
</dbReference>
<organism evidence="11 12">
    <name type="scientific">Meganyctiphanes norvegica</name>
    <name type="common">Northern krill</name>
    <name type="synonym">Thysanopoda norvegica</name>
    <dbReference type="NCBI Taxonomy" id="48144"/>
    <lineage>
        <taxon>Eukaryota</taxon>
        <taxon>Metazoa</taxon>
        <taxon>Ecdysozoa</taxon>
        <taxon>Arthropoda</taxon>
        <taxon>Crustacea</taxon>
        <taxon>Multicrustacea</taxon>
        <taxon>Malacostraca</taxon>
        <taxon>Eumalacostraca</taxon>
        <taxon>Eucarida</taxon>
        <taxon>Euphausiacea</taxon>
        <taxon>Euphausiidae</taxon>
        <taxon>Meganyctiphanes</taxon>
    </lineage>
</organism>
<evidence type="ECO:0000259" key="10">
    <source>
        <dbReference type="PROSITE" id="PS50261"/>
    </source>
</evidence>
<evidence type="ECO:0000259" key="9">
    <source>
        <dbReference type="PROSITE" id="PS50221"/>
    </source>
</evidence>
<feature type="non-terminal residue" evidence="11">
    <location>
        <position position="441"/>
    </location>
</feature>
<evidence type="ECO:0000256" key="4">
    <source>
        <dbReference type="ARBA" id="ARBA00022989"/>
    </source>
</evidence>
<dbReference type="GO" id="GO:0005886">
    <property type="term" value="C:plasma membrane"/>
    <property type="evidence" value="ECO:0007669"/>
    <property type="project" value="TreeGrafter"/>
</dbReference>
<evidence type="ECO:0000256" key="2">
    <source>
        <dbReference type="ARBA" id="ARBA00007343"/>
    </source>
</evidence>
<keyword evidence="4 8" id="KW-1133">Transmembrane helix</keyword>
<evidence type="ECO:0000256" key="8">
    <source>
        <dbReference type="SAM" id="Phobius"/>
    </source>
</evidence>
<dbReference type="PROSITE" id="PS50261">
    <property type="entry name" value="G_PROTEIN_RECEP_F2_4"/>
    <property type="match status" value="1"/>
</dbReference>
<dbReference type="EMBL" id="CAXKWB010008455">
    <property type="protein sequence ID" value="CAL4091098.1"/>
    <property type="molecule type" value="Genomic_DNA"/>
</dbReference>
<feature type="transmembrane region" description="Helical" evidence="8">
    <location>
        <begin position="187"/>
        <end position="205"/>
    </location>
</feature>
<dbReference type="GO" id="GO:0004930">
    <property type="term" value="F:G protein-coupled receptor activity"/>
    <property type="evidence" value="ECO:0007669"/>
    <property type="project" value="InterPro"/>
</dbReference>
<evidence type="ECO:0000313" key="11">
    <source>
        <dbReference type="EMBL" id="CAL4091098.1"/>
    </source>
</evidence>
<evidence type="ECO:0000256" key="7">
    <source>
        <dbReference type="ARBA" id="ARBA00023180"/>
    </source>
</evidence>
<dbReference type="PANTHER" id="PTHR12011">
    <property type="entry name" value="ADHESION G-PROTEIN COUPLED RECEPTOR"/>
    <property type="match status" value="1"/>
</dbReference>
<proteinExistence type="inferred from homology"/>
<dbReference type="PROSITE" id="PS50221">
    <property type="entry name" value="GAIN_B"/>
    <property type="match status" value="1"/>
</dbReference>
<sequence length="441" mass="49990">FPVSFFECVMGEINLFISLLVPCTRLSSGPTFIPPHPSVATPWSRDHKNRQENSVMIRGATIISKTSELLVDIDEVKLSQTHSQRNMGMYNSTNTACVSWNTTLHDWDPTGCKLTESSDSLFTCECNHLTNLAVIMDINGTLKKNANYIIMAWITMIGCSISIVCLIACIFCFMFFKDIRKKMTSKLHTNMCFCLLMAELILMFGLDYTKNQTICTLVAAFLHFFFLATFTWSALEAFHMYLKIVRVFPTIDPKYWYYLLFGYGVPLVIVSITIAATFPAGLPYIRETACWLASGVIWAFAGPLALIMLGNIVIFVMCMNALWRTGILGVTDRHVKTKAHHRSKIRGSFALLSILGLTWITGFIYFDQDTDFLAYPFVILNSLQGVAIFCLLIPTDKVIRNRFFLYLNCKDNLSTKDYVKLTRKPKKIAYVHTDDVVHLGT</sequence>
<feature type="transmembrane region" description="Helical" evidence="8">
    <location>
        <begin position="296"/>
        <end position="323"/>
    </location>
</feature>
<keyword evidence="12" id="KW-1185">Reference proteome</keyword>
<dbReference type="Pfam" id="PF01825">
    <property type="entry name" value="GPS"/>
    <property type="match status" value="1"/>
</dbReference>
<dbReference type="GO" id="GO:0007166">
    <property type="term" value="P:cell surface receptor signaling pathway"/>
    <property type="evidence" value="ECO:0007669"/>
    <property type="project" value="InterPro"/>
</dbReference>
<feature type="transmembrane region" description="Helical" evidence="8">
    <location>
        <begin position="148"/>
        <end position="175"/>
    </location>
</feature>
<feature type="transmembrane region" description="Helical" evidence="8">
    <location>
        <begin position="372"/>
        <end position="393"/>
    </location>
</feature>
<dbReference type="InterPro" id="IPR000832">
    <property type="entry name" value="GPCR_2_secretin-like"/>
</dbReference>
<feature type="non-terminal residue" evidence="11">
    <location>
        <position position="1"/>
    </location>
</feature>
<dbReference type="Proteomes" id="UP001497623">
    <property type="component" value="Unassembled WGS sequence"/>
</dbReference>
<feature type="transmembrane region" description="Helical" evidence="8">
    <location>
        <begin position="344"/>
        <end position="366"/>
    </location>
</feature>
<feature type="transmembrane region" description="Helical" evidence="8">
    <location>
        <begin position="255"/>
        <end position="276"/>
    </location>
</feature>
<dbReference type="PRINTS" id="PR00249">
    <property type="entry name" value="GPCRSECRETIN"/>
</dbReference>
<dbReference type="Gene3D" id="1.20.1070.10">
    <property type="entry name" value="Rhodopsin 7-helix transmembrane proteins"/>
    <property type="match status" value="1"/>
</dbReference>
<gene>
    <name evidence="11" type="ORF">MNOR_LOCUS14251</name>
</gene>
<evidence type="ECO:0000256" key="6">
    <source>
        <dbReference type="ARBA" id="ARBA00023157"/>
    </source>
</evidence>
<evidence type="ECO:0000313" key="12">
    <source>
        <dbReference type="Proteomes" id="UP001497623"/>
    </source>
</evidence>
<comment type="subcellular location">
    <subcellularLocation>
        <location evidence="1">Membrane</location>
        <topology evidence="1">Multi-pass membrane protein</topology>
    </subcellularLocation>
</comment>
<feature type="domain" description="G-protein coupled receptors family 2 profile 2" evidence="10">
    <location>
        <begin position="151"/>
        <end position="396"/>
    </location>
</feature>
<keyword evidence="5 8" id="KW-0472">Membrane</keyword>
<evidence type="ECO:0000256" key="3">
    <source>
        <dbReference type="ARBA" id="ARBA00022692"/>
    </source>
</evidence>